<gene>
    <name evidence="2" type="ORF">ECPE_LOCUS16040</name>
</gene>
<dbReference type="Gene3D" id="1.10.240.10">
    <property type="entry name" value="Tyrosyl-Transfer RNA Synthetase"/>
    <property type="match status" value="1"/>
</dbReference>
<name>A0A183BA05_9TREM</name>
<protein>
    <submittedName>
        <fullName evidence="2 4">Uncharacterized protein</fullName>
    </submittedName>
</protein>
<dbReference type="OrthoDB" id="197206at2759"/>
<organism evidence="4">
    <name type="scientific">Echinostoma caproni</name>
    <dbReference type="NCBI Taxonomy" id="27848"/>
    <lineage>
        <taxon>Eukaryota</taxon>
        <taxon>Metazoa</taxon>
        <taxon>Spiralia</taxon>
        <taxon>Lophotrochozoa</taxon>
        <taxon>Platyhelminthes</taxon>
        <taxon>Trematoda</taxon>
        <taxon>Digenea</taxon>
        <taxon>Plagiorchiida</taxon>
        <taxon>Echinostomata</taxon>
        <taxon>Echinostomatoidea</taxon>
        <taxon>Echinostomatidae</taxon>
        <taxon>Echinostoma</taxon>
    </lineage>
</organism>
<keyword evidence="3" id="KW-1185">Reference proteome</keyword>
<reference evidence="2 3" key="2">
    <citation type="submission" date="2018-11" db="EMBL/GenBank/DDBJ databases">
        <authorList>
            <consortium name="Pathogen Informatics"/>
        </authorList>
    </citation>
    <scope>NUCLEOTIDE SEQUENCE [LARGE SCALE GENOMIC DNA]</scope>
    <source>
        <strain evidence="2 3">Egypt</strain>
    </source>
</reference>
<feature type="region of interest" description="Disordered" evidence="1">
    <location>
        <begin position="234"/>
        <end position="281"/>
    </location>
</feature>
<evidence type="ECO:0000313" key="4">
    <source>
        <dbReference type="WBParaSite" id="ECPE_0001608101-mRNA-1"/>
    </source>
</evidence>
<dbReference type="AlphaFoldDB" id="A0A183BA05"/>
<proteinExistence type="predicted"/>
<evidence type="ECO:0000256" key="1">
    <source>
        <dbReference type="SAM" id="MobiDB-lite"/>
    </source>
</evidence>
<reference evidence="4" key="1">
    <citation type="submission" date="2016-06" db="UniProtKB">
        <authorList>
            <consortium name="WormBaseParasite"/>
        </authorList>
    </citation>
    <scope>IDENTIFICATION</scope>
</reference>
<dbReference type="EMBL" id="UZAN01062743">
    <property type="protein sequence ID" value="VDP93312.1"/>
    <property type="molecule type" value="Genomic_DNA"/>
</dbReference>
<sequence length="310" mass="33660">MPCADLVDTVYLGADLRVSSPIRCTKRHQFDDRFIKHFKESHSCIYVTHPMLSSLQVDTSPTDGSVTTRPMHSCLPSSRCPVPSVAAPAEDACLPLVELPVPGVPPSPLMGLKRRLKRAFCQPGNAEVNPVLELYRYVILPDLKVGAPLVIHRSEKNGGPLLIDPPEALSDPSARWRSLEAAFVQEMLHPGDLKPAVEQALSSLEKNDNSLTARLIKALPSWSELTQLLVTAFPKPQTGGKTKNKTKKPAGSAGEVASGDRVAPAKASSATDAVNEELDPNRLEIRVGRILSAKKKSAPWTTPTHGHFRE</sequence>
<accession>A0A183BA05</accession>
<evidence type="ECO:0000313" key="3">
    <source>
        <dbReference type="Proteomes" id="UP000272942"/>
    </source>
</evidence>
<dbReference type="Proteomes" id="UP000272942">
    <property type="component" value="Unassembled WGS sequence"/>
</dbReference>
<dbReference type="WBParaSite" id="ECPE_0001608101-mRNA-1">
    <property type="protein sequence ID" value="ECPE_0001608101-mRNA-1"/>
    <property type="gene ID" value="ECPE_0001608101"/>
</dbReference>
<evidence type="ECO:0000313" key="2">
    <source>
        <dbReference type="EMBL" id="VDP93312.1"/>
    </source>
</evidence>